<name>A0A7W7GED5_9ACTN</name>
<protein>
    <submittedName>
        <fullName evidence="2">Uncharacterized protein</fullName>
    </submittedName>
</protein>
<sequence length="178" mass="18686">MSTDPLTGRQPISAPPARGRPRRAVSVLAGTLILLLATAVPARAGIARTLDCPAPSWVKVAQSNSAGQVNHSNAAYSVSPGGTVELHYSQPALRYVSHFGDVRPNTRATFDFYEVNSGTLITSHTTYPARGNGVIHQEPEVTPVSVPPGVVLSIQATFTDECGAGLVSLHLGYLSMLA</sequence>
<evidence type="ECO:0000313" key="2">
    <source>
        <dbReference type="EMBL" id="MBB4703931.1"/>
    </source>
</evidence>
<comment type="caution">
    <text evidence="2">The sequence shown here is derived from an EMBL/GenBank/DDBJ whole genome shotgun (WGS) entry which is preliminary data.</text>
</comment>
<evidence type="ECO:0000256" key="1">
    <source>
        <dbReference type="SAM" id="MobiDB-lite"/>
    </source>
</evidence>
<dbReference type="AlphaFoldDB" id="A0A7W7GED5"/>
<dbReference type="Proteomes" id="UP000542210">
    <property type="component" value="Unassembled WGS sequence"/>
</dbReference>
<feature type="region of interest" description="Disordered" evidence="1">
    <location>
        <begin position="1"/>
        <end position="20"/>
    </location>
</feature>
<gene>
    <name evidence="2" type="ORF">BJ982_005475</name>
</gene>
<dbReference type="RefSeq" id="WP_184884663.1">
    <property type="nucleotide sequence ID" value="NZ_BOOV01000001.1"/>
</dbReference>
<organism evidence="2 3">
    <name type="scientific">Sphaerisporangium siamense</name>
    <dbReference type="NCBI Taxonomy" id="795645"/>
    <lineage>
        <taxon>Bacteria</taxon>
        <taxon>Bacillati</taxon>
        <taxon>Actinomycetota</taxon>
        <taxon>Actinomycetes</taxon>
        <taxon>Streptosporangiales</taxon>
        <taxon>Streptosporangiaceae</taxon>
        <taxon>Sphaerisporangium</taxon>
    </lineage>
</organism>
<dbReference type="EMBL" id="JACHND010000001">
    <property type="protein sequence ID" value="MBB4703931.1"/>
    <property type="molecule type" value="Genomic_DNA"/>
</dbReference>
<accession>A0A7W7GED5</accession>
<reference evidence="2 3" key="1">
    <citation type="submission" date="2020-08" db="EMBL/GenBank/DDBJ databases">
        <title>Sequencing the genomes of 1000 actinobacteria strains.</title>
        <authorList>
            <person name="Klenk H.-P."/>
        </authorList>
    </citation>
    <scope>NUCLEOTIDE SEQUENCE [LARGE SCALE GENOMIC DNA]</scope>
    <source>
        <strain evidence="2 3">DSM 45784</strain>
    </source>
</reference>
<evidence type="ECO:0000313" key="3">
    <source>
        <dbReference type="Proteomes" id="UP000542210"/>
    </source>
</evidence>
<proteinExistence type="predicted"/>
<keyword evidence="3" id="KW-1185">Reference proteome</keyword>